<name>A0A511J3T1_9ENTE</name>
<dbReference type="Proteomes" id="UP000321830">
    <property type="component" value="Unassembled WGS sequence"/>
</dbReference>
<evidence type="ECO:0000313" key="3">
    <source>
        <dbReference type="Proteomes" id="UP000321830"/>
    </source>
</evidence>
<reference evidence="2 3" key="1">
    <citation type="submission" date="2019-07" db="EMBL/GenBank/DDBJ databases">
        <title>Whole genome shotgun sequence of Enterococcus villorum NBRC 100699.</title>
        <authorList>
            <person name="Hosoyama A."/>
            <person name="Uohara A."/>
            <person name="Ohji S."/>
            <person name="Ichikawa N."/>
        </authorList>
    </citation>
    <scope>NUCLEOTIDE SEQUENCE [LARGE SCALE GENOMIC DNA]</scope>
    <source>
        <strain evidence="2 3">NBRC 100699</strain>
    </source>
</reference>
<dbReference type="EMBL" id="BJWF01000029">
    <property type="protein sequence ID" value="GEL92624.1"/>
    <property type="molecule type" value="Genomic_DNA"/>
</dbReference>
<dbReference type="RefSeq" id="WP_010751822.1">
    <property type="nucleotide sequence ID" value="NZ_BJWF01000029.1"/>
</dbReference>
<proteinExistence type="predicted"/>
<organism evidence="2 3">
    <name type="scientific">Enterococcus villorum</name>
    <dbReference type="NCBI Taxonomy" id="112904"/>
    <lineage>
        <taxon>Bacteria</taxon>
        <taxon>Bacillati</taxon>
        <taxon>Bacillota</taxon>
        <taxon>Bacilli</taxon>
        <taxon>Lactobacillales</taxon>
        <taxon>Enterococcaceae</taxon>
        <taxon>Enterococcus</taxon>
    </lineage>
</organism>
<keyword evidence="1" id="KW-0175">Coiled coil</keyword>
<feature type="coiled-coil region" evidence="1">
    <location>
        <begin position="52"/>
        <end position="79"/>
    </location>
</feature>
<sequence length="85" mass="10327">MKESKKYTKQELLNKELSTLRKIKNETKSIHEFWKIEQTVPIRSKEKFNDLKNQSIKNREKYSQEAQKIRKKINSIEQQSPTLYK</sequence>
<dbReference type="AlphaFoldDB" id="A0A511J3T1"/>
<gene>
    <name evidence="2" type="ORF">EVI01_19610</name>
</gene>
<comment type="caution">
    <text evidence="2">The sequence shown here is derived from an EMBL/GenBank/DDBJ whole genome shotgun (WGS) entry which is preliminary data.</text>
</comment>
<protein>
    <submittedName>
        <fullName evidence="2">Uncharacterized protein</fullName>
    </submittedName>
</protein>
<accession>A0A511J3T1</accession>
<evidence type="ECO:0000313" key="2">
    <source>
        <dbReference type="EMBL" id="GEL92624.1"/>
    </source>
</evidence>
<evidence type="ECO:0000256" key="1">
    <source>
        <dbReference type="SAM" id="Coils"/>
    </source>
</evidence>